<proteinExistence type="inferred from homology"/>
<dbReference type="InterPro" id="IPR050250">
    <property type="entry name" value="Macrolide_Exporter_MacB"/>
</dbReference>
<evidence type="ECO:0000313" key="11">
    <source>
        <dbReference type="Proteomes" id="UP001620408"/>
    </source>
</evidence>
<comment type="caution">
    <text evidence="10">The sequence shown here is derived from an EMBL/GenBank/DDBJ whole genome shotgun (WGS) entry which is preliminary data.</text>
</comment>
<evidence type="ECO:0000259" key="8">
    <source>
        <dbReference type="Pfam" id="PF02687"/>
    </source>
</evidence>
<dbReference type="PANTHER" id="PTHR30572:SF4">
    <property type="entry name" value="ABC TRANSPORTER PERMEASE YTRF"/>
    <property type="match status" value="1"/>
</dbReference>
<feature type="domain" description="ABC3 transporter permease C-terminal" evidence="8">
    <location>
        <begin position="293"/>
        <end position="405"/>
    </location>
</feature>
<dbReference type="Pfam" id="PF12704">
    <property type="entry name" value="MacB_PCD"/>
    <property type="match status" value="1"/>
</dbReference>
<comment type="subcellular location">
    <subcellularLocation>
        <location evidence="1">Cell membrane</location>
        <topology evidence="1">Multi-pass membrane protein</topology>
    </subcellularLocation>
</comment>
<evidence type="ECO:0000256" key="6">
    <source>
        <dbReference type="ARBA" id="ARBA00038076"/>
    </source>
</evidence>
<feature type="transmembrane region" description="Helical" evidence="7">
    <location>
        <begin position="335"/>
        <end position="363"/>
    </location>
</feature>
<dbReference type="EMBL" id="JADIKD010000011">
    <property type="protein sequence ID" value="MFK2918336.1"/>
    <property type="molecule type" value="Genomic_DNA"/>
</dbReference>
<evidence type="ECO:0000313" key="10">
    <source>
        <dbReference type="EMBL" id="MFK2918336.1"/>
    </source>
</evidence>
<name>A0ABW8K841_9GAMM</name>
<sequence>MLQIKPILAALKRHKAGTILIALQIALTLAIVCNALFIIQQRVERLSRPSGMNESDVLAIANRWVAVNDKDTASLTKTDVQALRQLPGVQDAMSTNSFPLRGGGWSTGVNLQPKETGKPAAQTTLYFVDDHALSVYGTQLIAGRNFTADEVIVADPKDIKSTPQVIVTKALADKLFPKGDALGKLMYLSGKDVPPSTIIGIVNRLQVPWSGTWSNDFVENATLLPVQLTGSYGIYLIRAKPGQLASVTKSAPETLLKTNRMRVISGDRAIRTFEKVREDAYKNDRGMAILMGVICLILLAITAAGIVGLTSFWVGQRRKQIGVRRALGATKHDILSYFLTENLMIGIAGVVIGAGLAIGLNLWMVTQFEMARLSVVYVLAGVVALLLLGQAAVLAPAMRAAKVPPVEATRSV</sequence>
<comment type="similarity">
    <text evidence="6">Belongs to the ABC-4 integral membrane protein family.</text>
</comment>
<keyword evidence="11" id="KW-1185">Reference proteome</keyword>
<keyword evidence="2" id="KW-1003">Cell membrane</keyword>
<dbReference type="Proteomes" id="UP001620408">
    <property type="component" value="Unassembled WGS sequence"/>
</dbReference>
<evidence type="ECO:0000256" key="5">
    <source>
        <dbReference type="ARBA" id="ARBA00023136"/>
    </source>
</evidence>
<keyword evidence="4 7" id="KW-1133">Transmembrane helix</keyword>
<dbReference type="InterPro" id="IPR003838">
    <property type="entry name" value="ABC3_permease_C"/>
</dbReference>
<feature type="transmembrane region" description="Helical" evidence="7">
    <location>
        <begin position="20"/>
        <end position="39"/>
    </location>
</feature>
<dbReference type="Pfam" id="PF02687">
    <property type="entry name" value="FtsX"/>
    <property type="match status" value="1"/>
</dbReference>
<keyword evidence="3 7" id="KW-0812">Transmembrane</keyword>
<keyword evidence="5 7" id="KW-0472">Membrane</keyword>
<evidence type="ECO:0000256" key="7">
    <source>
        <dbReference type="SAM" id="Phobius"/>
    </source>
</evidence>
<feature type="domain" description="MacB-like periplasmic core" evidence="9">
    <location>
        <begin position="52"/>
        <end position="243"/>
    </location>
</feature>
<protein>
    <submittedName>
        <fullName evidence="10">FtsX-like permease family protein</fullName>
    </submittedName>
</protein>
<evidence type="ECO:0000256" key="4">
    <source>
        <dbReference type="ARBA" id="ARBA00022989"/>
    </source>
</evidence>
<evidence type="ECO:0000256" key="2">
    <source>
        <dbReference type="ARBA" id="ARBA00022475"/>
    </source>
</evidence>
<evidence type="ECO:0000256" key="3">
    <source>
        <dbReference type="ARBA" id="ARBA00022692"/>
    </source>
</evidence>
<feature type="transmembrane region" description="Helical" evidence="7">
    <location>
        <begin position="375"/>
        <end position="395"/>
    </location>
</feature>
<evidence type="ECO:0000259" key="9">
    <source>
        <dbReference type="Pfam" id="PF12704"/>
    </source>
</evidence>
<gene>
    <name evidence="10" type="ORF">ISS97_13770</name>
</gene>
<feature type="transmembrane region" description="Helical" evidence="7">
    <location>
        <begin position="287"/>
        <end position="314"/>
    </location>
</feature>
<evidence type="ECO:0000256" key="1">
    <source>
        <dbReference type="ARBA" id="ARBA00004651"/>
    </source>
</evidence>
<dbReference type="InterPro" id="IPR025857">
    <property type="entry name" value="MacB_PCD"/>
</dbReference>
<dbReference type="PANTHER" id="PTHR30572">
    <property type="entry name" value="MEMBRANE COMPONENT OF TRANSPORTER-RELATED"/>
    <property type="match status" value="1"/>
</dbReference>
<reference evidence="10 11" key="1">
    <citation type="submission" date="2020-10" db="EMBL/GenBank/DDBJ databases">
        <title>Phylogeny of dyella-like bacteria.</title>
        <authorList>
            <person name="Fu J."/>
        </authorList>
    </citation>
    <scope>NUCLEOTIDE SEQUENCE [LARGE SCALE GENOMIC DNA]</scope>
    <source>
        <strain evidence="10 11">BB4</strain>
    </source>
</reference>
<accession>A0ABW8K841</accession>
<dbReference type="RefSeq" id="WP_379985842.1">
    <property type="nucleotide sequence ID" value="NZ_JADIKD010000011.1"/>
</dbReference>
<organism evidence="10 11">
    <name type="scientific">Dyella koreensis</name>
    <dbReference type="NCBI Taxonomy" id="311235"/>
    <lineage>
        <taxon>Bacteria</taxon>
        <taxon>Pseudomonadati</taxon>
        <taxon>Pseudomonadota</taxon>
        <taxon>Gammaproteobacteria</taxon>
        <taxon>Lysobacterales</taxon>
        <taxon>Rhodanobacteraceae</taxon>
        <taxon>Dyella</taxon>
    </lineage>
</organism>